<accession>A0A5B7GYS9</accession>
<evidence type="ECO:0000256" key="1">
    <source>
        <dbReference type="SAM" id="MobiDB-lite"/>
    </source>
</evidence>
<sequence length="166" mass="17959">MGLKGASAEIRGAAARTGKFWTTRPRVGGCQNVKTGGCEGGRSKEGMSKGARIPGCQAGGDPMVRVGFMDAMKENGIFRAVCFGRWRGAQRRAVTPGVVLLLTQATYPSPSLPSYPILASTTLSCRTYAWQAEGQMSRGSKLERRFKHKHTRPPEPEQYDDEPAPA</sequence>
<keyword evidence="3" id="KW-1185">Reference proteome</keyword>
<feature type="compositionally biased region" description="Acidic residues" evidence="1">
    <location>
        <begin position="157"/>
        <end position="166"/>
    </location>
</feature>
<protein>
    <submittedName>
        <fullName evidence="2">Uncharacterized protein</fullName>
    </submittedName>
</protein>
<evidence type="ECO:0000313" key="2">
    <source>
        <dbReference type="EMBL" id="MPC65180.1"/>
    </source>
</evidence>
<gene>
    <name evidence="2" type="ORF">E2C01_059313</name>
</gene>
<organism evidence="2 3">
    <name type="scientific">Portunus trituberculatus</name>
    <name type="common">Swimming crab</name>
    <name type="synonym">Neptunus trituberculatus</name>
    <dbReference type="NCBI Taxonomy" id="210409"/>
    <lineage>
        <taxon>Eukaryota</taxon>
        <taxon>Metazoa</taxon>
        <taxon>Ecdysozoa</taxon>
        <taxon>Arthropoda</taxon>
        <taxon>Crustacea</taxon>
        <taxon>Multicrustacea</taxon>
        <taxon>Malacostraca</taxon>
        <taxon>Eumalacostraca</taxon>
        <taxon>Eucarida</taxon>
        <taxon>Decapoda</taxon>
        <taxon>Pleocyemata</taxon>
        <taxon>Brachyura</taxon>
        <taxon>Eubrachyura</taxon>
        <taxon>Portunoidea</taxon>
        <taxon>Portunidae</taxon>
        <taxon>Portuninae</taxon>
        <taxon>Portunus</taxon>
    </lineage>
</organism>
<dbReference type="Proteomes" id="UP000324222">
    <property type="component" value="Unassembled WGS sequence"/>
</dbReference>
<reference evidence="2 3" key="1">
    <citation type="submission" date="2019-05" db="EMBL/GenBank/DDBJ databases">
        <title>Another draft genome of Portunus trituberculatus and its Hox gene families provides insights of decapod evolution.</title>
        <authorList>
            <person name="Jeong J.-H."/>
            <person name="Song I."/>
            <person name="Kim S."/>
            <person name="Choi T."/>
            <person name="Kim D."/>
            <person name="Ryu S."/>
            <person name="Kim W."/>
        </authorList>
    </citation>
    <scope>NUCLEOTIDE SEQUENCE [LARGE SCALE GENOMIC DNA]</scope>
    <source>
        <tissue evidence="2">Muscle</tissue>
    </source>
</reference>
<comment type="caution">
    <text evidence="2">The sequence shown here is derived from an EMBL/GenBank/DDBJ whole genome shotgun (WGS) entry which is preliminary data.</text>
</comment>
<dbReference type="AlphaFoldDB" id="A0A5B7GYS9"/>
<evidence type="ECO:0000313" key="3">
    <source>
        <dbReference type="Proteomes" id="UP000324222"/>
    </source>
</evidence>
<proteinExistence type="predicted"/>
<feature type="region of interest" description="Disordered" evidence="1">
    <location>
        <begin position="136"/>
        <end position="166"/>
    </location>
</feature>
<name>A0A5B7GYS9_PORTR</name>
<dbReference type="EMBL" id="VSRR010023018">
    <property type="protein sequence ID" value="MPC65180.1"/>
    <property type="molecule type" value="Genomic_DNA"/>
</dbReference>